<proteinExistence type="predicted"/>
<feature type="transmembrane region" description="Helical" evidence="2">
    <location>
        <begin position="2211"/>
        <end position="2232"/>
    </location>
</feature>
<accession>I7MJ41</accession>
<sequence>MQIIIQKKALIVIAFQVKCCKKIITKYLTIRNKQSQIQTYLQIQMSQGKVRVCFLMINKQQLMQVRMYFTFMIVSQVTQITCTTLMVTQWILSSQVKIYQYLARIKYQTITSQNIQFNQSVNMTCHSIKLALTLQQVYKILFIYTILLKQCQQNQTSCKCSNKARQYTPSQPYRALFFQFYLIKFIYKMMKMICKFLLFQIKVCKSSINLILHNTFFYLARIVVKLFLFMMELTLLFMTQIYYNLFAKALLSIMILFYCYMHKSKLQQCKIVRQVYSIWIQCKQLNNYKILIFQIQKNSITITYYKSSSLNKRIIKQIQFLVLILTLDKQNKSQTQTAKQIKIIYLFNFNIFKNQFKQELVIILNDMKTNTFYSITPNGLNKISLFVEKYDFYQITFDDNEYPYCDFDMDRNTMYLMAYYCIIRNQYFIQIINILNNSIQLNYSETGYDYYDLTIIPLININSIAVIKKIGFKIVDLTLQISIFDLNFSTKNQSYLKFNFFHYLEDTKQIIYSYDNTVEVHQYNSSGFNKVCQFSCDASQVFTDFINIQKQEDIIYLLSKSTQVEIFIPLIQIIYQFNIASCALKNSGQLFKSDNPFLFYQDQQLENLSQQIILYTQSQILAVSFSGQGFSQSVYQYSSIFVGKDVFYLLYNDVLVNYSRLQDKLGDQLTSIVLHSVPLYVRQSEDKIYIISSSMIEVYDTVLKKGLLQIKSSFQIQNVFTLADQSSILLISPFIDFAIFDINTQAFVQQLKFSSIQQIPTSIKYFSSINVLIIICQNVMYQIDLNYIFDFQKSVQMQNFYTIIAEQPQQIYSQINSIQHVSIYLFDTKQILWWFNQQNKFQIIATFYGENLVQYLMNGESNSILLGLRSYFAFIYNNNQQTLMRNESLSGIDILCQNRYFVLQEQRKNIYEIVANSSTFNSQLYYSIDQNDDTTISYFLVFSDYLTIVYTNKNQLMANNTLIYDFSQYFQKDDNLTFVDLILADGKQNCFAVSFNSYFFIYYYSTSVNDQTINLAFYQIYSSINNLDNGFIIDKLLMFQNTVYFTISYNRVCVAYSLPTQIINSPKALQGLDPNIIYSTKVSHLEYLNFTNKFYQSLQKSLLIAPCSDKNKKIFVNNYVSILFCKYSMNVYLKNNNMFVFSQVYQMFGLIEIFNIQNTNLLILRSNDEMHVLLYSIPDQTLILQKIIEQNTDKIVQLNLIDGIQKGNGKNQITPNSVINVQAILQYDVISFQIVLSLYYDQQGSYLNIMSNTVNSLTCYQNYDTGMSTDIVSNQIQETYNNLNYIGQFYQISSIFLKLPTSGQQQIKKQKLDQIINQTLDYNKFSNEFTFYSPNLEDTQTQSLQRFFNYNISSLKMKNIPINLSNKTEIKSQFIIDSLIMEQLYIKHILNFSKVSLSNMSTLIITDMTIENLKFITNQLFLFQNITTILLKNIVIRNISGFTQSLFTIKETTKITIDGLYIADINHFDFKSIFNINNSIELQMNNITIRNISSKSEQSTIFNTSIINQQTITALEAENLLNIVIHQSVNYDQEYDMLQILQKDVFSYFQLRINNCTQNYSLFNVMSNQCLFYSCQVSNILSKDSLGSFLVFQGGQISIIQSNFTNNTAKEGGSIYLFNSQVNNVIKDSYFTHCKALGRGGAIYLDTTFIQIKDTYFTSCSSLIGGSIFYNSYRPQIFIQNKIQTSYPFQGFSNNSAQIYGQNIGSYPAEFYIIDGQSQENNKIVQSDNNYFLGNLRSGEVVSFQIQIVDEENNPITIRQDYQTAYPAFINQMILEFSIKIQIANPVNNDIEISDQTYADISNYVHQTKTWSFTNLKITSSTDYQSSQKIGVIQIVCYGVKKNNDLGKLLDQDYSKNLSISFRQCKKGEVLNARNGISECIPCPNGFFSMDQPVASQFIECKPCPQEAYECEKDQIYLKQGYWRNNNSLNIYYCNNRPENCEGSLKGNRNYCSEGFVGALCESCDSYGSVWGQKYMKMGQFNCVPCVDAKSYYFIFPIIIFLILIVFYVVFSINNAIKISKQLSQAYYFKKIGIFNLGRSSLRILSPFLAKQLMHFLQISGLINSYKLALPSFFVVLTNVISQPITNFQYVLDCFFVPDQHSQLQSDGDSSAHQTTNTTIPLVFMRAIWNLCIPFIILLLVSIVYSILFCIKAVQYKHFYAYNGVFFLMIFLQPNIVSSLISVVSCKTIDGISYIKSDSNYQCYTYEHVKYSLLILLPTLILWAFIIPLFILSRLIIQRNNLESISTRLKFGFLYQEFKSKYFYWEFIKSYKKILLVIIYNFGQDFFYLKSCLMLLVLFIYYLSILKRSPYQLNSFNKTDQNLIICMLFILIMNIILQDTNIYWITVTGEFFTALFTIFIICFLIIQILYQKIYSIIPHKIYSIQMFLKAKLPLILFWVQPKKPLNAMRAFKNWKKVKNILLTKGVFKQNERETNQNQRQSTSLANQNKPQNDNSQQNQQVQIIKQIQQIQAFTPKNNQQKQKKGSNKPIQLESSSSQELSNSDISSSEQSKNEQKTTYKKQKKQNKQGNIKQITNNVFISDYQDIYQNHSNTLNINDINSQNQFHFASSNQLSTSNNFHQQKGLQMLSNSTDKGHFKKIMNGESIDTSQIDMCKLLNVYPSILNHRQDLVEASQISHINFEQNNSPSLINSNTDLNNKTIQRSYFQKNINLDKQEQNQEQNTQVKSEDSNNQQNQTTAQNKINDNNDNNNLIVFDESE</sequence>
<feature type="region of interest" description="Disordered" evidence="1">
    <location>
        <begin position="2431"/>
        <end position="2461"/>
    </location>
</feature>
<feature type="compositionally biased region" description="Low complexity" evidence="1">
    <location>
        <begin position="2487"/>
        <end position="2510"/>
    </location>
</feature>
<evidence type="ECO:0000313" key="4">
    <source>
        <dbReference type="Proteomes" id="UP000009168"/>
    </source>
</evidence>
<feature type="region of interest" description="Disordered" evidence="1">
    <location>
        <begin position="2475"/>
        <end position="2530"/>
    </location>
</feature>
<feature type="transmembrane region" description="Helical" evidence="2">
    <location>
        <begin position="2061"/>
        <end position="2081"/>
    </location>
</feature>
<evidence type="ECO:0000313" key="3">
    <source>
        <dbReference type="EMBL" id="EAR95786.2"/>
    </source>
</evidence>
<dbReference type="GeneID" id="7842795"/>
<dbReference type="SUPFAM" id="SSF51126">
    <property type="entry name" value="Pectin lyase-like"/>
    <property type="match status" value="1"/>
</dbReference>
<dbReference type="InterPro" id="IPR011050">
    <property type="entry name" value="Pectin_lyase_fold/virulence"/>
</dbReference>
<protein>
    <submittedName>
        <fullName evidence="3">Transmembrane protein, putative</fullName>
    </submittedName>
</protein>
<dbReference type="PANTHER" id="PTHR11319">
    <property type="entry name" value="G PROTEIN-COUPLED RECEPTOR-RELATED"/>
    <property type="match status" value="1"/>
</dbReference>
<keyword evidence="2" id="KW-0472">Membrane</keyword>
<dbReference type="EMBL" id="GG662703">
    <property type="protein sequence ID" value="EAR95786.2"/>
    <property type="molecule type" value="Genomic_DNA"/>
</dbReference>
<dbReference type="InParanoid" id="I7MJ41"/>
<dbReference type="KEGG" id="tet:TTHERM_00275930"/>
<dbReference type="RefSeq" id="XP_001016031.2">
    <property type="nucleotide sequence ID" value="XM_001016031.2"/>
</dbReference>
<feature type="transmembrane region" description="Helical" evidence="2">
    <location>
        <begin position="2323"/>
        <end position="2345"/>
    </location>
</feature>
<organism evidence="3 4">
    <name type="scientific">Tetrahymena thermophila (strain SB210)</name>
    <dbReference type="NCBI Taxonomy" id="312017"/>
    <lineage>
        <taxon>Eukaryota</taxon>
        <taxon>Sar</taxon>
        <taxon>Alveolata</taxon>
        <taxon>Ciliophora</taxon>
        <taxon>Intramacronucleata</taxon>
        <taxon>Oligohymenophorea</taxon>
        <taxon>Hymenostomatida</taxon>
        <taxon>Tetrahymenina</taxon>
        <taxon>Tetrahymenidae</taxon>
        <taxon>Tetrahymena</taxon>
    </lineage>
</organism>
<gene>
    <name evidence="3" type="ORF">TTHERM_00275930</name>
</gene>
<keyword evidence="2" id="KW-1133">Transmembrane helix</keyword>
<name>I7MJ41_TETTS</name>
<reference evidence="4" key="1">
    <citation type="journal article" date="2006" name="PLoS Biol.">
        <title>Macronuclear genome sequence of the ciliate Tetrahymena thermophila, a model eukaryote.</title>
        <authorList>
            <person name="Eisen J.A."/>
            <person name="Coyne R.S."/>
            <person name="Wu M."/>
            <person name="Wu D."/>
            <person name="Thiagarajan M."/>
            <person name="Wortman J.R."/>
            <person name="Badger J.H."/>
            <person name="Ren Q."/>
            <person name="Amedeo P."/>
            <person name="Jones K.M."/>
            <person name="Tallon L.J."/>
            <person name="Delcher A.L."/>
            <person name="Salzberg S.L."/>
            <person name="Silva J.C."/>
            <person name="Haas B.J."/>
            <person name="Majoros W.H."/>
            <person name="Farzad M."/>
            <person name="Carlton J.M."/>
            <person name="Smith R.K. Jr."/>
            <person name="Garg J."/>
            <person name="Pearlman R.E."/>
            <person name="Karrer K.M."/>
            <person name="Sun L."/>
            <person name="Manning G."/>
            <person name="Elde N.C."/>
            <person name="Turkewitz A.P."/>
            <person name="Asai D.J."/>
            <person name="Wilkes D.E."/>
            <person name="Wang Y."/>
            <person name="Cai H."/>
            <person name="Collins K."/>
            <person name="Stewart B.A."/>
            <person name="Lee S.R."/>
            <person name="Wilamowska K."/>
            <person name="Weinberg Z."/>
            <person name="Ruzzo W.L."/>
            <person name="Wloga D."/>
            <person name="Gaertig J."/>
            <person name="Frankel J."/>
            <person name="Tsao C.-C."/>
            <person name="Gorovsky M.A."/>
            <person name="Keeling P.J."/>
            <person name="Waller R.F."/>
            <person name="Patron N.J."/>
            <person name="Cherry J.M."/>
            <person name="Stover N.A."/>
            <person name="Krieger C.J."/>
            <person name="del Toro C."/>
            <person name="Ryder H.F."/>
            <person name="Williamson S.C."/>
            <person name="Barbeau R.A."/>
            <person name="Hamilton E.P."/>
            <person name="Orias E."/>
        </authorList>
    </citation>
    <scope>NUCLEOTIDE SEQUENCE [LARGE SCALE GENOMIC DNA]</scope>
    <source>
        <strain evidence="4">SB210</strain>
    </source>
</reference>
<keyword evidence="2 3" id="KW-0812">Transmembrane</keyword>
<feature type="transmembrane region" description="Helical" evidence="2">
    <location>
        <begin position="2351"/>
        <end position="2370"/>
    </location>
</feature>
<keyword evidence="4" id="KW-1185">Reference proteome</keyword>
<feature type="compositionally biased region" description="Low complexity" evidence="1">
    <location>
        <begin position="2691"/>
        <end position="2711"/>
    </location>
</feature>
<dbReference type="PANTHER" id="PTHR11319:SF35">
    <property type="entry name" value="OUTER MEMBRANE PROTEIN PMPC-RELATED"/>
    <property type="match status" value="1"/>
</dbReference>
<feature type="transmembrane region" description="Helical" evidence="2">
    <location>
        <begin position="2127"/>
        <end position="2148"/>
    </location>
</feature>
<feature type="transmembrane region" description="Helical" evidence="2">
    <location>
        <begin position="2286"/>
        <end position="2303"/>
    </location>
</feature>
<evidence type="ECO:0000256" key="1">
    <source>
        <dbReference type="SAM" id="MobiDB-lite"/>
    </source>
</evidence>
<evidence type="ECO:0000256" key="2">
    <source>
        <dbReference type="SAM" id="Phobius"/>
    </source>
</evidence>
<dbReference type="Proteomes" id="UP000009168">
    <property type="component" value="Unassembled WGS sequence"/>
</dbReference>
<feature type="transmembrane region" description="Helical" evidence="2">
    <location>
        <begin position="68"/>
        <end position="92"/>
    </location>
</feature>
<feature type="transmembrane region" description="Helical" evidence="2">
    <location>
        <begin position="2160"/>
        <end position="2184"/>
    </location>
</feature>
<feature type="transmembrane region" description="Helical" evidence="2">
    <location>
        <begin position="1992"/>
        <end position="2011"/>
    </location>
</feature>
<feature type="compositionally biased region" description="Low complexity" evidence="1">
    <location>
        <begin position="2435"/>
        <end position="2461"/>
    </location>
</feature>
<feature type="region of interest" description="Disordered" evidence="1">
    <location>
        <begin position="2676"/>
        <end position="2719"/>
    </location>
</feature>